<dbReference type="GO" id="GO:0004930">
    <property type="term" value="F:G protein-coupled receptor activity"/>
    <property type="evidence" value="ECO:0007669"/>
    <property type="project" value="TreeGrafter"/>
</dbReference>
<keyword evidence="8" id="KW-0675">Receptor</keyword>
<keyword evidence="3 6" id="KW-1133">Transmembrane helix</keyword>
<keyword evidence="4 6" id="KW-0472">Membrane</keyword>
<comment type="subcellular location">
    <subcellularLocation>
        <location evidence="1">Membrane</location>
        <topology evidence="1">Multi-pass membrane protein</topology>
    </subcellularLocation>
</comment>
<evidence type="ECO:0000256" key="3">
    <source>
        <dbReference type="ARBA" id="ARBA00022989"/>
    </source>
</evidence>
<feature type="transmembrane region" description="Helical" evidence="6">
    <location>
        <begin position="361"/>
        <end position="383"/>
    </location>
</feature>
<comment type="caution">
    <text evidence="8">The sequence shown here is derived from an EMBL/GenBank/DDBJ whole genome shotgun (WGS) entry which is preliminary data.</text>
</comment>
<dbReference type="PANTHER" id="PTHR23112">
    <property type="entry name" value="G PROTEIN-COUPLED RECEPTOR 157-RELATED"/>
    <property type="match status" value="1"/>
</dbReference>
<keyword evidence="2 6" id="KW-0812">Transmembrane</keyword>
<dbReference type="PROSITE" id="PS50261">
    <property type="entry name" value="G_PROTEIN_RECEP_F2_4"/>
    <property type="match status" value="1"/>
</dbReference>
<dbReference type="AlphaFoldDB" id="A0A8T9CGA2"/>
<keyword evidence="9" id="KW-1185">Reference proteome</keyword>
<dbReference type="Pfam" id="PF05462">
    <property type="entry name" value="Dicty_CAR"/>
    <property type="match status" value="1"/>
</dbReference>
<evidence type="ECO:0000313" key="8">
    <source>
        <dbReference type="EMBL" id="TVY82784.1"/>
    </source>
</evidence>
<gene>
    <name evidence="8" type="primary">carB</name>
    <name evidence="8" type="ORF">LSUE1_G004969</name>
</gene>
<evidence type="ECO:0000313" key="9">
    <source>
        <dbReference type="Proteomes" id="UP000469558"/>
    </source>
</evidence>
<reference evidence="8 9" key="1">
    <citation type="submission" date="2018-05" db="EMBL/GenBank/DDBJ databases">
        <title>Genome sequencing and assembly of the regulated plant pathogen Lachnellula willkommii and related sister species for the development of diagnostic species identification markers.</title>
        <authorList>
            <person name="Giroux E."/>
            <person name="Bilodeau G."/>
        </authorList>
    </citation>
    <scope>NUCLEOTIDE SEQUENCE [LARGE SCALE GENOMIC DNA]</scope>
    <source>
        <strain evidence="8 9">CBS 268.59</strain>
    </source>
</reference>
<evidence type="ECO:0000256" key="2">
    <source>
        <dbReference type="ARBA" id="ARBA00022692"/>
    </source>
</evidence>
<dbReference type="GO" id="GO:0005886">
    <property type="term" value="C:plasma membrane"/>
    <property type="evidence" value="ECO:0007669"/>
    <property type="project" value="TreeGrafter"/>
</dbReference>
<protein>
    <submittedName>
        <fullName evidence="8">Cyclic AMP receptor</fullName>
    </submittedName>
</protein>
<feature type="transmembrane region" description="Helical" evidence="6">
    <location>
        <begin position="321"/>
        <end position="341"/>
    </location>
</feature>
<dbReference type="GO" id="GO:0007189">
    <property type="term" value="P:adenylate cyclase-activating G protein-coupled receptor signaling pathway"/>
    <property type="evidence" value="ECO:0007669"/>
    <property type="project" value="TreeGrafter"/>
</dbReference>
<accession>A0A8T9CGA2</accession>
<feature type="region of interest" description="Disordered" evidence="5">
    <location>
        <begin position="273"/>
        <end position="310"/>
    </location>
</feature>
<feature type="transmembrane region" description="Helical" evidence="6">
    <location>
        <begin position="124"/>
        <end position="142"/>
    </location>
</feature>
<feature type="transmembrane region" description="Helical" evidence="6">
    <location>
        <begin position="49"/>
        <end position="67"/>
    </location>
</feature>
<dbReference type="Proteomes" id="UP000469558">
    <property type="component" value="Unassembled WGS sequence"/>
</dbReference>
<dbReference type="InterPro" id="IPR017981">
    <property type="entry name" value="GPCR_2-like_7TM"/>
</dbReference>
<feature type="transmembrane region" description="Helical" evidence="6">
    <location>
        <begin position="94"/>
        <end position="112"/>
    </location>
</feature>
<feature type="domain" description="G-protein coupled receptors family 2 profile 2" evidence="7">
    <location>
        <begin position="14"/>
        <end position="199"/>
    </location>
</feature>
<proteinExistence type="predicted"/>
<dbReference type="Gene3D" id="1.20.1070.10">
    <property type="entry name" value="Rhodopsin 7-helix transmembrane proteins"/>
    <property type="match status" value="1"/>
</dbReference>
<dbReference type="OrthoDB" id="18453at2759"/>
<evidence type="ECO:0000256" key="6">
    <source>
        <dbReference type="SAM" id="Phobius"/>
    </source>
</evidence>
<evidence type="ECO:0000256" key="5">
    <source>
        <dbReference type="SAM" id="MobiDB-lite"/>
    </source>
</evidence>
<evidence type="ECO:0000256" key="4">
    <source>
        <dbReference type="ARBA" id="ARBA00023136"/>
    </source>
</evidence>
<sequence length="464" mass="52459">MKAADISEQDLNNIDILERVASSLSLIGISFILITYGASTAFHKPINRLVFFASFGNIFTNVATLISRAPVALPNSPLCQFQAVLIQMFLPADAYWTFAMACNVYLTFYHKFGAYQLRRLEKWYLVACFGIPLVPALALLAVRHSSRGPMYGNATLWCWIGTNWDTYRIWLFYGPVWVMIILTIMIYARAGRDIWSKRNQLRNFVVTPPSPRVSPNINPFAGEGIQQTTQISWDYENASPTDSASHLAHQNLSDFKYPAPVAKPENTFTVNISSTQPVDRNNTRWSYTEKQDKRRARSRPLTSSNPLGIPRQYTANEANTAIWSYTKVSLLFFIAMMVTWIPSSANRVYSAVHTDEVSLPLLYASAFVLPLQGFWNFIIYAMTSLEACKKMYRNIRTLDFISGAGRRTPNTTHHIEDDREHHGAERLASTSISSPNCNNKSFFADTSSETELQVRPCTKDSSTT</sequence>
<feature type="transmembrane region" description="Helical" evidence="6">
    <location>
        <begin position="20"/>
        <end position="42"/>
    </location>
</feature>
<dbReference type="SUPFAM" id="SSF81321">
    <property type="entry name" value="Family A G protein-coupled receptor-like"/>
    <property type="match status" value="1"/>
</dbReference>
<feature type="compositionally biased region" description="Basic and acidic residues" evidence="5">
    <location>
        <begin position="413"/>
        <end position="425"/>
    </location>
</feature>
<evidence type="ECO:0000256" key="1">
    <source>
        <dbReference type="ARBA" id="ARBA00004141"/>
    </source>
</evidence>
<dbReference type="EMBL" id="QGMK01000276">
    <property type="protein sequence ID" value="TVY82784.1"/>
    <property type="molecule type" value="Genomic_DNA"/>
</dbReference>
<evidence type="ECO:0000259" key="7">
    <source>
        <dbReference type="PROSITE" id="PS50261"/>
    </source>
</evidence>
<organism evidence="8 9">
    <name type="scientific">Lachnellula suecica</name>
    <dbReference type="NCBI Taxonomy" id="602035"/>
    <lineage>
        <taxon>Eukaryota</taxon>
        <taxon>Fungi</taxon>
        <taxon>Dikarya</taxon>
        <taxon>Ascomycota</taxon>
        <taxon>Pezizomycotina</taxon>
        <taxon>Leotiomycetes</taxon>
        <taxon>Helotiales</taxon>
        <taxon>Lachnaceae</taxon>
        <taxon>Lachnellula</taxon>
    </lineage>
</organism>
<feature type="transmembrane region" description="Helical" evidence="6">
    <location>
        <begin position="169"/>
        <end position="188"/>
    </location>
</feature>
<feature type="compositionally biased region" description="Polar residues" evidence="5">
    <location>
        <begin position="273"/>
        <end position="286"/>
    </location>
</feature>
<dbReference type="PANTHER" id="PTHR23112:SF22">
    <property type="entry name" value="G-PROTEIN COUPLED RECEPTOR"/>
    <property type="match status" value="1"/>
</dbReference>
<name>A0A8T9CGA2_9HELO</name>
<feature type="region of interest" description="Disordered" evidence="5">
    <location>
        <begin position="409"/>
        <end position="433"/>
    </location>
</feature>
<dbReference type="GO" id="GO:0007166">
    <property type="term" value="P:cell surface receptor signaling pathway"/>
    <property type="evidence" value="ECO:0007669"/>
    <property type="project" value="InterPro"/>
</dbReference>